<evidence type="ECO:0000313" key="6">
    <source>
        <dbReference type="Proteomes" id="UP001221686"/>
    </source>
</evidence>
<protein>
    <submittedName>
        <fullName evidence="5">SUMF1/EgtB/PvdO family nonheme iron enzyme</fullName>
    </submittedName>
</protein>
<dbReference type="Proteomes" id="UP001221686">
    <property type="component" value="Unassembled WGS sequence"/>
</dbReference>
<keyword evidence="6" id="KW-1185">Reference proteome</keyword>
<dbReference type="PANTHER" id="PTHR23150">
    <property type="entry name" value="SULFATASE MODIFYING FACTOR 1, 2"/>
    <property type="match status" value="1"/>
</dbReference>
<dbReference type="Gene3D" id="3.90.1580.10">
    <property type="entry name" value="paralog of FGE (formylglycine-generating enzyme)"/>
    <property type="match status" value="1"/>
</dbReference>
<evidence type="ECO:0000259" key="4">
    <source>
        <dbReference type="Pfam" id="PF05729"/>
    </source>
</evidence>
<name>A0ABT5E9M8_9BACT</name>
<dbReference type="InterPro" id="IPR042095">
    <property type="entry name" value="SUMF_sf"/>
</dbReference>
<gene>
    <name evidence="5" type="ORF">POL25_32240</name>
</gene>
<dbReference type="Pfam" id="PF03781">
    <property type="entry name" value="FGE-sulfatase"/>
    <property type="match status" value="1"/>
</dbReference>
<dbReference type="InterPro" id="IPR005532">
    <property type="entry name" value="SUMF_dom"/>
</dbReference>
<proteinExistence type="predicted"/>
<dbReference type="EMBL" id="JAQNDL010000003">
    <property type="protein sequence ID" value="MDC0721623.1"/>
    <property type="molecule type" value="Genomic_DNA"/>
</dbReference>
<dbReference type="SUPFAM" id="SSF52540">
    <property type="entry name" value="P-loop containing nucleoside triphosphate hydrolases"/>
    <property type="match status" value="1"/>
</dbReference>
<dbReference type="InterPro" id="IPR007111">
    <property type="entry name" value="NACHT_NTPase"/>
</dbReference>
<dbReference type="Gene3D" id="3.60.21.10">
    <property type="match status" value="1"/>
</dbReference>
<evidence type="ECO:0000259" key="2">
    <source>
        <dbReference type="Pfam" id="PF00149"/>
    </source>
</evidence>
<evidence type="ECO:0000256" key="1">
    <source>
        <dbReference type="SAM" id="MobiDB-lite"/>
    </source>
</evidence>
<reference evidence="5 6" key="1">
    <citation type="submission" date="2022-11" db="EMBL/GenBank/DDBJ databases">
        <title>Minimal conservation of predation-associated metabolite biosynthetic gene clusters underscores biosynthetic potential of Myxococcota including descriptions for ten novel species: Archangium lansinium sp. nov., Myxococcus landrumus sp. nov., Nannocystis bai.</title>
        <authorList>
            <person name="Ahearne A."/>
            <person name="Stevens C."/>
            <person name="Dowd S."/>
        </authorList>
    </citation>
    <scope>NUCLEOTIDE SEQUENCE [LARGE SCALE GENOMIC DNA]</scope>
    <source>
        <strain evidence="5 6">BB15-2</strain>
    </source>
</reference>
<dbReference type="InterPro" id="IPR051043">
    <property type="entry name" value="Sulfatase_Mod_Factor_Kinase"/>
</dbReference>
<comment type="caution">
    <text evidence="5">The sequence shown here is derived from an EMBL/GenBank/DDBJ whole genome shotgun (WGS) entry which is preliminary data.</text>
</comment>
<feature type="domain" description="Sulfatase-modifying factor enzyme-like" evidence="3">
    <location>
        <begin position="1145"/>
        <end position="1380"/>
    </location>
</feature>
<dbReference type="Pfam" id="PF05729">
    <property type="entry name" value="NACHT"/>
    <property type="match status" value="1"/>
</dbReference>
<accession>A0ABT5E9M8</accession>
<feature type="domain" description="Calcineurin-like phosphoesterase" evidence="2">
    <location>
        <begin position="16"/>
        <end position="120"/>
    </location>
</feature>
<dbReference type="InterPro" id="IPR029052">
    <property type="entry name" value="Metallo-depent_PP-like"/>
</dbReference>
<sequence>MNPTNSVPAVGARPIRWLHLSDLHVGGRGEAQWWQVLEDFWRSLDIELGRLGAPDMVLLTGDLTNRGAREEFEQLTQFLESLLAKLPRAEDGLPPLIVPVPGNHDLARPVKREALTYRVLRDYELGRGDPDVAAVMDDLWEASDASFIKPLFANYVEWFDHYVKPQAIRPGVKLHASFFPGDFWLQVALPGRFPLGVIGLNSAWLQVHSGDYAEKLAVPVEQFQASLPRTAGHSPLTALTSVHRALLLMHHPRNWLSKSSRQDFDGSIYPGDRFVACLHGHMHEAGAVNLAHFGGAPRCFYQAPSLFGLEQYGTKHESRLFGYTWGQLESTGDLRAWPLRWLRKGDGVGAFERDPFFHWNDAGGVLLRKGDGRAYVPPRSSGPIAVSPAAASVGEPAAILAYRTWLLRQRQGVELIGVGGGDMQLDLDSVYVPLRVQTLANAEHDAFGSGDIDLQEGRRRPKAHSEHERKSSGRRGDRSVDGTWTRRAPQERAELAHEALACCEFEVDALFQKLETPHALILGSPGSGKTTALHKLLHRCVREGGKALGLRDGVVPVALRLRRFHTDRVGQSLAGWLSDELVERSGGELPAALGAELWRHGRLLLLADGLDEIADEALRAELCKQLMVQLSGSEAVDVRAVVSCRHAGYRKDVRLDKRFARLDLRPLSPEQVRTLVQLWFEEAGRVMTSVSAVEAAARAGGLIAAIESPGFSSQRLKVMVSTPLLLTLLCVIVNQGREMPRNRAAYYEECLRVLLLRWGQSKQQIAPLDFDSAMAVLRSLAFELHRSGERDAWVRAKLALHINQRLRALGKPGNNGLAVVEWLYRGAGVLKEFAAEHFGFFHLGVQEFLAAAHIAAVGEKRDDETTELPLDMLVRHLDRGDDTWWIEVTRLLVALPGRSVYAPLLQRVLRSPAREVHGGLVGDLLEEAAEADPEPLITRLHEKIPASERVTLLRLLRKFSGDPRVSDAAKQELATTTDETVRVLAGQLCEEAPGEGRALVLVFTATQRRTAESLALQLTGNGVSVWKDRKGQLLDALDLQSELDMALAAGCGVAALCDQTGPAWATEAAASCMSLFADAEKAVACVVLPKSTVAAQLPPGATLINLQRRDGLSELQRWLARAQPRRGRGIVVNEPFIEPVTGIRFLWLPGGPFEMGEKGIAEKGVADPIHWVQVSPYWLAETPVTNAQYGAFLAANRGHSEPQMWRDERYAGDTRPVVTVSWDDAIKFCAWLSTHPALVTAGVRVQLPSEAQWEFAARSTDGRRYPWGNDKPEASRAVFGRKYDGPLTTAPVGSCPAGRGPFGHLDLIGNVWEWCLDDWEAKAYEGRSGQRSVDPVVKHRRTEERALRGGGWALDKARAAATRSGDVFWSYSNNRGFRVAAVLANH</sequence>
<dbReference type="SUPFAM" id="SSF56300">
    <property type="entry name" value="Metallo-dependent phosphatases"/>
    <property type="match status" value="1"/>
</dbReference>
<organism evidence="5 6">
    <name type="scientific">Nannocystis bainbridge</name>
    <dbReference type="NCBI Taxonomy" id="2995303"/>
    <lineage>
        <taxon>Bacteria</taxon>
        <taxon>Pseudomonadati</taxon>
        <taxon>Myxococcota</taxon>
        <taxon>Polyangia</taxon>
        <taxon>Nannocystales</taxon>
        <taxon>Nannocystaceae</taxon>
        <taxon>Nannocystis</taxon>
    </lineage>
</organism>
<dbReference type="InterPro" id="IPR004843">
    <property type="entry name" value="Calcineurin-like_PHP"/>
</dbReference>
<feature type="domain" description="NACHT" evidence="4">
    <location>
        <begin position="520"/>
        <end position="682"/>
    </location>
</feature>
<evidence type="ECO:0000313" key="5">
    <source>
        <dbReference type="EMBL" id="MDC0721623.1"/>
    </source>
</evidence>
<dbReference type="RefSeq" id="WP_272090125.1">
    <property type="nucleotide sequence ID" value="NZ_JAQNDL010000003.1"/>
</dbReference>
<feature type="region of interest" description="Disordered" evidence="1">
    <location>
        <begin position="450"/>
        <end position="484"/>
    </location>
</feature>
<feature type="compositionally biased region" description="Basic and acidic residues" evidence="1">
    <location>
        <begin position="455"/>
        <end position="480"/>
    </location>
</feature>
<dbReference type="SUPFAM" id="SSF56436">
    <property type="entry name" value="C-type lectin-like"/>
    <property type="match status" value="1"/>
</dbReference>
<evidence type="ECO:0000259" key="3">
    <source>
        <dbReference type="Pfam" id="PF03781"/>
    </source>
</evidence>
<dbReference type="Gene3D" id="3.40.50.300">
    <property type="entry name" value="P-loop containing nucleotide triphosphate hydrolases"/>
    <property type="match status" value="1"/>
</dbReference>
<dbReference type="PANTHER" id="PTHR23150:SF19">
    <property type="entry name" value="FORMYLGLYCINE-GENERATING ENZYME"/>
    <property type="match status" value="1"/>
</dbReference>
<dbReference type="InterPro" id="IPR027417">
    <property type="entry name" value="P-loop_NTPase"/>
</dbReference>
<dbReference type="InterPro" id="IPR016187">
    <property type="entry name" value="CTDL_fold"/>
</dbReference>
<dbReference type="Pfam" id="PF00149">
    <property type="entry name" value="Metallophos"/>
    <property type="match status" value="1"/>
</dbReference>